<protein>
    <submittedName>
        <fullName evidence="2">Uncharacterized protein</fullName>
    </submittedName>
</protein>
<dbReference type="KEGG" id="lala:AB8B28_09985"/>
<accession>A0AB39V449</accession>
<organism evidence="2">
    <name type="scientific">Leptotrichia alba</name>
    <dbReference type="NCBI Taxonomy" id="3239304"/>
    <lineage>
        <taxon>Bacteria</taxon>
        <taxon>Fusobacteriati</taxon>
        <taxon>Fusobacteriota</taxon>
        <taxon>Fusobacteriia</taxon>
        <taxon>Fusobacteriales</taxon>
        <taxon>Leptotrichiaceae</taxon>
        <taxon>Leptotrichia</taxon>
    </lineage>
</organism>
<feature type="transmembrane region" description="Helical" evidence="1">
    <location>
        <begin position="43"/>
        <end position="68"/>
    </location>
</feature>
<gene>
    <name evidence="2" type="ORF">AB8B28_09985</name>
</gene>
<reference evidence="2" key="1">
    <citation type="submission" date="2024-07" db="EMBL/GenBank/DDBJ databases">
        <authorList>
            <person name="Li X.-J."/>
            <person name="Wang X."/>
        </authorList>
    </citation>
    <scope>NUCLEOTIDE SEQUENCE</scope>
    <source>
        <strain evidence="2">HSP-536</strain>
    </source>
</reference>
<evidence type="ECO:0000313" key="2">
    <source>
        <dbReference type="EMBL" id="XDU61963.1"/>
    </source>
</evidence>
<keyword evidence="1" id="KW-0472">Membrane</keyword>
<sequence length="104" mass="11569">MAASATLEKNGERKQIPLGFCWTALLFQFCIPIFRKDPNKLKYVIFSIIADSISGFTFGLSGIAYSIVLGLKYNQMYAKTLLDNGWKPATETDRQALISNGVNL</sequence>
<evidence type="ECO:0000256" key="1">
    <source>
        <dbReference type="SAM" id="Phobius"/>
    </source>
</evidence>
<keyword evidence="1" id="KW-0812">Transmembrane</keyword>
<name>A0AB39V449_9FUSO</name>
<proteinExistence type="predicted"/>
<feature type="transmembrane region" description="Helical" evidence="1">
    <location>
        <begin position="16"/>
        <end position="34"/>
    </location>
</feature>
<dbReference type="EMBL" id="CP165647">
    <property type="protein sequence ID" value="XDU61963.1"/>
    <property type="molecule type" value="Genomic_DNA"/>
</dbReference>
<dbReference type="RefSeq" id="WP_369715581.1">
    <property type="nucleotide sequence ID" value="NZ_CP165647.1"/>
</dbReference>
<keyword evidence="1" id="KW-1133">Transmembrane helix</keyword>
<dbReference type="AlphaFoldDB" id="A0AB39V449"/>